<dbReference type="PANTHER" id="PTHR14305:SF0">
    <property type="entry name" value="E3 UBIQUITIN-PROTEIN LIGASE CCNB1IP1"/>
    <property type="match status" value="1"/>
</dbReference>
<evidence type="ECO:0000313" key="4">
    <source>
        <dbReference type="Proteomes" id="UP001140091"/>
    </source>
</evidence>
<evidence type="ECO:0000313" key="3">
    <source>
        <dbReference type="EMBL" id="KAJ2926213.1"/>
    </source>
</evidence>
<dbReference type="GO" id="GO:0061630">
    <property type="term" value="F:ubiquitin protein ligase activity"/>
    <property type="evidence" value="ECO:0007669"/>
    <property type="project" value="InterPro"/>
</dbReference>
<dbReference type="EMBL" id="JANBPK010001075">
    <property type="protein sequence ID" value="KAJ2926213.1"/>
    <property type="molecule type" value="Genomic_DNA"/>
</dbReference>
<evidence type="ECO:0000256" key="1">
    <source>
        <dbReference type="SAM" id="Coils"/>
    </source>
</evidence>
<sequence length="204" mass="23519">MTFQVQLKQTTCSHIFCGLLLATNERLQDLRSLWIIALNDSRDLQPVWSKFYENPSWPTGRFIPRAISFWQYQIHQENSFQQAVVRSVNDKNAQLQRQLENVVREANSEIELLAAKKSELERDLDHERKKVRELQEAAREQNKEYQKLKAQHDKIKRKALLGVSVGGNVQTNVPPPNSQGTSTEVSDNFSRKFSGWGNRRGNGA</sequence>
<keyword evidence="1" id="KW-0175">Coiled coil</keyword>
<evidence type="ECO:0000256" key="2">
    <source>
        <dbReference type="SAM" id="MobiDB-lite"/>
    </source>
</evidence>
<dbReference type="OrthoDB" id="441210at2759"/>
<dbReference type="Proteomes" id="UP001140091">
    <property type="component" value="Unassembled WGS sequence"/>
</dbReference>
<dbReference type="GO" id="GO:0007131">
    <property type="term" value="P:reciprocal meiotic recombination"/>
    <property type="evidence" value="ECO:0007669"/>
    <property type="project" value="InterPro"/>
</dbReference>
<dbReference type="AlphaFoldDB" id="A0A9W8MEJ5"/>
<gene>
    <name evidence="3" type="ORF">H1R20_g10893</name>
</gene>
<reference evidence="3" key="1">
    <citation type="submission" date="2022-06" db="EMBL/GenBank/DDBJ databases">
        <title>Genome Sequence of Candolleomyces eurysporus.</title>
        <authorList>
            <person name="Buettner E."/>
        </authorList>
    </citation>
    <scope>NUCLEOTIDE SEQUENCE</scope>
    <source>
        <strain evidence="3">VTCC 930004</strain>
    </source>
</reference>
<feature type="non-terminal residue" evidence="3">
    <location>
        <position position="204"/>
    </location>
</feature>
<comment type="caution">
    <text evidence="3">The sequence shown here is derived from an EMBL/GenBank/DDBJ whole genome shotgun (WGS) entry which is preliminary data.</text>
</comment>
<dbReference type="InterPro" id="IPR042448">
    <property type="entry name" value="CCNB1IP1"/>
</dbReference>
<dbReference type="PANTHER" id="PTHR14305">
    <property type="entry name" value="E3 UBIQUITIN-PROTEIN LIGASE CCNB1IP1"/>
    <property type="match status" value="1"/>
</dbReference>
<name>A0A9W8MEJ5_9AGAR</name>
<proteinExistence type="predicted"/>
<feature type="coiled-coil region" evidence="1">
    <location>
        <begin position="85"/>
        <end position="158"/>
    </location>
</feature>
<organism evidence="3 4">
    <name type="scientific">Candolleomyces eurysporus</name>
    <dbReference type="NCBI Taxonomy" id="2828524"/>
    <lineage>
        <taxon>Eukaryota</taxon>
        <taxon>Fungi</taxon>
        <taxon>Dikarya</taxon>
        <taxon>Basidiomycota</taxon>
        <taxon>Agaricomycotina</taxon>
        <taxon>Agaricomycetes</taxon>
        <taxon>Agaricomycetidae</taxon>
        <taxon>Agaricales</taxon>
        <taxon>Agaricineae</taxon>
        <taxon>Psathyrellaceae</taxon>
        <taxon>Candolleomyces</taxon>
    </lineage>
</organism>
<protein>
    <submittedName>
        <fullName evidence="3">Uncharacterized protein</fullName>
    </submittedName>
</protein>
<keyword evidence="4" id="KW-1185">Reference proteome</keyword>
<accession>A0A9W8MEJ5</accession>
<dbReference type="GO" id="GO:0000795">
    <property type="term" value="C:synaptonemal complex"/>
    <property type="evidence" value="ECO:0007669"/>
    <property type="project" value="InterPro"/>
</dbReference>
<feature type="compositionally biased region" description="Polar residues" evidence="2">
    <location>
        <begin position="167"/>
        <end position="188"/>
    </location>
</feature>
<feature type="region of interest" description="Disordered" evidence="2">
    <location>
        <begin position="166"/>
        <end position="204"/>
    </location>
</feature>